<sequence length="89" mass="10347">MLAIPEGYILVPADVYNRFIKNMEWTDVEEPTMNEVENYLGISSSKIRSDLRNINCPLVQTTKGAKGKGHQKRFTKESVENYKKWLVKR</sequence>
<dbReference type="EMBL" id="JBELPY010000009">
    <property type="protein sequence ID" value="MFL9835020.1"/>
    <property type="molecule type" value="Genomic_DNA"/>
</dbReference>
<organism evidence="1 2">
    <name type="scientific">Chryseobacterium terrae</name>
    <dbReference type="NCBI Taxonomy" id="3163299"/>
    <lineage>
        <taxon>Bacteria</taxon>
        <taxon>Pseudomonadati</taxon>
        <taxon>Bacteroidota</taxon>
        <taxon>Flavobacteriia</taxon>
        <taxon>Flavobacteriales</taxon>
        <taxon>Weeksellaceae</taxon>
        <taxon>Chryseobacterium group</taxon>
        <taxon>Chryseobacterium</taxon>
    </lineage>
</organism>
<keyword evidence="2" id="KW-1185">Reference proteome</keyword>
<gene>
    <name evidence="1" type="ORF">ABS765_13405</name>
</gene>
<name>A0ABW8Y6Y1_9FLAO</name>
<dbReference type="Proteomes" id="UP001629058">
    <property type="component" value="Unassembled WGS sequence"/>
</dbReference>
<dbReference type="RefSeq" id="WP_408091360.1">
    <property type="nucleotide sequence ID" value="NZ_JBELPY010000009.1"/>
</dbReference>
<protein>
    <recommendedName>
        <fullName evidence="3">Helix-turn-helix domain-containing protein</fullName>
    </recommendedName>
</protein>
<proteinExistence type="predicted"/>
<accession>A0ABW8Y6Y1</accession>
<evidence type="ECO:0000313" key="1">
    <source>
        <dbReference type="EMBL" id="MFL9835020.1"/>
    </source>
</evidence>
<comment type="caution">
    <text evidence="1">The sequence shown here is derived from an EMBL/GenBank/DDBJ whole genome shotgun (WGS) entry which is preliminary data.</text>
</comment>
<evidence type="ECO:0008006" key="3">
    <source>
        <dbReference type="Google" id="ProtNLM"/>
    </source>
</evidence>
<evidence type="ECO:0000313" key="2">
    <source>
        <dbReference type="Proteomes" id="UP001629058"/>
    </source>
</evidence>
<reference evidence="1 2" key="1">
    <citation type="submission" date="2024-06" db="EMBL/GenBank/DDBJ databases">
        <authorList>
            <person name="Kaempfer P."/>
            <person name="Viver T."/>
        </authorList>
    </citation>
    <scope>NUCLEOTIDE SEQUENCE [LARGE SCALE GENOMIC DNA]</scope>
    <source>
        <strain evidence="1 2">ST-37</strain>
    </source>
</reference>